<evidence type="ECO:0000256" key="1">
    <source>
        <dbReference type="ARBA" id="ARBA00009437"/>
    </source>
</evidence>
<evidence type="ECO:0000313" key="6">
    <source>
        <dbReference type="EMBL" id="MBI1621617.1"/>
    </source>
</evidence>
<gene>
    <name evidence="6" type="ORF">IOD40_13220</name>
</gene>
<name>A0ABS0SGP9_9HYPH</name>
<dbReference type="InterPro" id="IPR000847">
    <property type="entry name" value="LysR_HTH_N"/>
</dbReference>
<evidence type="ECO:0000256" key="2">
    <source>
        <dbReference type="ARBA" id="ARBA00023015"/>
    </source>
</evidence>
<evidence type="ECO:0000256" key="4">
    <source>
        <dbReference type="ARBA" id="ARBA00023163"/>
    </source>
</evidence>
<evidence type="ECO:0000313" key="7">
    <source>
        <dbReference type="Proteomes" id="UP000601789"/>
    </source>
</evidence>
<dbReference type="SUPFAM" id="SSF53850">
    <property type="entry name" value="Periplasmic binding protein-like II"/>
    <property type="match status" value="1"/>
</dbReference>
<evidence type="ECO:0000256" key="3">
    <source>
        <dbReference type="ARBA" id="ARBA00023125"/>
    </source>
</evidence>
<dbReference type="InterPro" id="IPR036388">
    <property type="entry name" value="WH-like_DNA-bd_sf"/>
</dbReference>
<reference evidence="6 7" key="1">
    <citation type="submission" date="2020-10" db="EMBL/GenBank/DDBJ databases">
        <title>Aquamicrobium zhengzhouensis sp. nov., a exopolysaccharide producing bacterium isolated from farmland soil.</title>
        <authorList>
            <person name="Wang X."/>
        </authorList>
    </citation>
    <scope>NUCLEOTIDE SEQUENCE [LARGE SCALE GENOMIC DNA]</scope>
    <source>
        <strain evidence="7">cd-1</strain>
    </source>
</reference>
<dbReference type="EMBL" id="JADGMQ010000009">
    <property type="protein sequence ID" value="MBI1621617.1"/>
    <property type="molecule type" value="Genomic_DNA"/>
</dbReference>
<comment type="caution">
    <text evidence="6">The sequence shown here is derived from an EMBL/GenBank/DDBJ whole genome shotgun (WGS) entry which is preliminary data.</text>
</comment>
<organism evidence="6 7">
    <name type="scientific">Aquamicrobium zhengzhouense</name>
    <dbReference type="NCBI Taxonomy" id="2781738"/>
    <lineage>
        <taxon>Bacteria</taxon>
        <taxon>Pseudomonadati</taxon>
        <taxon>Pseudomonadota</taxon>
        <taxon>Alphaproteobacteria</taxon>
        <taxon>Hyphomicrobiales</taxon>
        <taxon>Phyllobacteriaceae</taxon>
        <taxon>Aquamicrobium</taxon>
    </lineage>
</organism>
<keyword evidence="2" id="KW-0805">Transcription regulation</keyword>
<comment type="similarity">
    <text evidence="1">Belongs to the LysR transcriptional regulatory family.</text>
</comment>
<dbReference type="RefSeq" id="WP_198477033.1">
    <property type="nucleotide sequence ID" value="NZ_JADGMQ010000009.1"/>
</dbReference>
<dbReference type="PROSITE" id="PS50931">
    <property type="entry name" value="HTH_LYSR"/>
    <property type="match status" value="1"/>
</dbReference>
<dbReference type="Pfam" id="PF00126">
    <property type="entry name" value="HTH_1"/>
    <property type="match status" value="1"/>
</dbReference>
<evidence type="ECO:0000259" key="5">
    <source>
        <dbReference type="PROSITE" id="PS50931"/>
    </source>
</evidence>
<dbReference type="Gene3D" id="3.40.190.290">
    <property type="match status" value="1"/>
</dbReference>
<proteinExistence type="inferred from homology"/>
<dbReference type="SUPFAM" id="SSF46785">
    <property type="entry name" value="Winged helix' DNA-binding domain"/>
    <property type="match status" value="1"/>
</dbReference>
<feature type="domain" description="HTH lysR-type" evidence="5">
    <location>
        <begin position="3"/>
        <end position="60"/>
    </location>
</feature>
<dbReference type="Proteomes" id="UP000601789">
    <property type="component" value="Unassembled WGS sequence"/>
</dbReference>
<dbReference type="InterPro" id="IPR036390">
    <property type="entry name" value="WH_DNA-bd_sf"/>
</dbReference>
<dbReference type="Pfam" id="PF03466">
    <property type="entry name" value="LysR_substrate"/>
    <property type="match status" value="1"/>
</dbReference>
<dbReference type="PANTHER" id="PTHR30427:SF1">
    <property type="entry name" value="TRANSCRIPTIONAL ACTIVATOR PROTEIN LYSR"/>
    <property type="match status" value="1"/>
</dbReference>
<dbReference type="PRINTS" id="PR00039">
    <property type="entry name" value="HTHLYSR"/>
</dbReference>
<dbReference type="PANTHER" id="PTHR30427">
    <property type="entry name" value="TRANSCRIPTIONAL ACTIVATOR PROTEIN LYSR"/>
    <property type="match status" value="1"/>
</dbReference>
<dbReference type="InterPro" id="IPR005119">
    <property type="entry name" value="LysR_subst-bd"/>
</dbReference>
<accession>A0ABS0SGP9</accession>
<sequence length="301" mass="33571">MRLKPRQLEAFRHVMNQNGITAAAETMNITQPAVSRLIRDLEDAVGMTLFTRQGARLLPTEEAVLLFAEVERLYIGIDQVGRAANDIRQHKNVVLRIGSVTSLLRPYLHQAIIDIIGPRLDLPIVLDVENSRHIWDMVEKNHYDLGIVFGPPRNHLQTVHLHSSEAVAAMPHDHPLATLPRITPAHLREYRVLTAGRNSPLRSGLDRAFALAEEGPLNTIETSMRNCCQLAAAGMGVAIVDRTTLRAARVDLCTIPFTPTIEISYYAARPSGGRRMKVLEEIIDHIRQALERDEPQAPPLG</sequence>
<keyword evidence="7" id="KW-1185">Reference proteome</keyword>
<keyword evidence="4" id="KW-0804">Transcription</keyword>
<protein>
    <submittedName>
        <fullName evidence="6">LysR family transcriptional regulator</fullName>
    </submittedName>
</protein>
<dbReference type="Gene3D" id="1.10.10.10">
    <property type="entry name" value="Winged helix-like DNA-binding domain superfamily/Winged helix DNA-binding domain"/>
    <property type="match status" value="1"/>
</dbReference>
<keyword evidence="3" id="KW-0238">DNA-binding</keyword>